<organism evidence="6 7">
    <name type="scientific">Limimonas halophila</name>
    <dbReference type="NCBI Taxonomy" id="1082479"/>
    <lineage>
        <taxon>Bacteria</taxon>
        <taxon>Pseudomonadati</taxon>
        <taxon>Pseudomonadota</taxon>
        <taxon>Alphaproteobacteria</taxon>
        <taxon>Rhodospirillales</taxon>
        <taxon>Rhodovibrionaceae</taxon>
        <taxon>Limimonas</taxon>
    </lineage>
</organism>
<dbReference type="PANTHER" id="PTHR30483:SF38">
    <property type="entry name" value="BLR7848 PROTEIN"/>
    <property type="match status" value="1"/>
</dbReference>
<gene>
    <name evidence="6" type="ORF">SAMN05216241_10424</name>
</gene>
<keyword evidence="2 4" id="KW-0732">Signal</keyword>
<evidence type="ECO:0000259" key="5">
    <source>
        <dbReference type="Pfam" id="PF13458"/>
    </source>
</evidence>
<dbReference type="RefSeq" id="WP_090019426.1">
    <property type="nucleotide sequence ID" value="NZ_FNCE01000004.1"/>
</dbReference>
<evidence type="ECO:0000256" key="2">
    <source>
        <dbReference type="ARBA" id="ARBA00022729"/>
    </source>
</evidence>
<evidence type="ECO:0000256" key="3">
    <source>
        <dbReference type="ARBA" id="ARBA00022970"/>
    </source>
</evidence>
<dbReference type="EMBL" id="FNCE01000004">
    <property type="protein sequence ID" value="SDF98345.1"/>
    <property type="molecule type" value="Genomic_DNA"/>
</dbReference>
<dbReference type="STRING" id="1082479.SAMN05216241_10424"/>
<dbReference type="GO" id="GO:0006865">
    <property type="term" value="P:amino acid transport"/>
    <property type="evidence" value="ECO:0007669"/>
    <property type="project" value="UniProtKB-KW"/>
</dbReference>
<dbReference type="InterPro" id="IPR051010">
    <property type="entry name" value="BCAA_transport"/>
</dbReference>
<dbReference type="AlphaFoldDB" id="A0A1G7QIQ4"/>
<accession>A0A1G7QIQ4</accession>
<evidence type="ECO:0000256" key="1">
    <source>
        <dbReference type="ARBA" id="ARBA00010062"/>
    </source>
</evidence>
<feature type="signal peptide" evidence="4">
    <location>
        <begin position="1"/>
        <end position="22"/>
    </location>
</feature>
<keyword evidence="7" id="KW-1185">Reference proteome</keyword>
<sequence length="408" mass="44058">MTRIGLLAAAGILAAGTMSAQAQEIPVGHLAAYTGPTSDVGQVYGQGVEDAIAYINEHGGIAGQEIEKDTVDYGYKTGRAISTYKKWKTQLEPVAIQGWGTADTEALVRFVARDKIPYLSASYSGHLTDPKGDSPHTKVAAPYNFFYGPSYSDGCRAMVEWAKNDWEKAGNEGTPRFIHMGDSHPYPNAPKEACAAYAKELGFEVLDPIVYSLSPGDFKAQCLSLKEKNADYAYLANTSGSNISLLRSCETVGVDVQFLTNVWGFDETSVDPAGEAGDGVVFPVGAAIWTDDAPGMETIREIAGSDERKALHYMRGVCSVMFMADAMKRAAANGEVTGPAIKAGLESMEGHVPDGMEGVCLPHTWTADNHRGTTKVMVYQNDYQGDGEIAFEHLTTIDLPRRDDWLGW</sequence>
<dbReference type="Gene3D" id="3.40.50.2300">
    <property type="match status" value="2"/>
</dbReference>
<dbReference type="OrthoDB" id="24024at2"/>
<evidence type="ECO:0000256" key="4">
    <source>
        <dbReference type="SAM" id="SignalP"/>
    </source>
</evidence>
<protein>
    <submittedName>
        <fullName evidence="6">Amino acid/amide ABC transporter substrate-binding protein, HAAT family</fullName>
    </submittedName>
</protein>
<evidence type="ECO:0000313" key="7">
    <source>
        <dbReference type="Proteomes" id="UP000199415"/>
    </source>
</evidence>
<dbReference type="CDD" id="cd06334">
    <property type="entry name" value="PBP1_ABC_ligand_binding-like"/>
    <property type="match status" value="1"/>
</dbReference>
<dbReference type="Proteomes" id="UP000199415">
    <property type="component" value="Unassembled WGS sequence"/>
</dbReference>
<proteinExistence type="inferred from homology"/>
<dbReference type="PANTHER" id="PTHR30483">
    <property type="entry name" value="LEUCINE-SPECIFIC-BINDING PROTEIN"/>
    <property type="match status" value="1"/>
</dbReference>
<dbReference type="InterPro" id="IPR028081">
    <property type="entry name" value="Leu-bd"/>
</dbReference>
<reference evidence="6 7" key="1">
    <citation type="submission" date="2016-10" db="EMBL/GenBank/DDBJ databases">
        <authorList>
            <person name="de Groot N.N."/>
        </authorList>
    </citation>
    <scope>NUCLEOTIDE SEQUENCE [LARGE SCALE GENOMIC DNA]</scope>
    <source>
        <strain evidence="6 7">DSM 25584</strain>
    </source>
</reference>
<dbReference type="SUPFAM" id="SSF53822">
    <property type="entry name" value="Periplasmic binding protein-like I"/>
    <property type="match status" value="1"/>
</dbReference>
<feature type="domain" description="Leucine-binding protein" evidence="5">
    <location>
        <begin position="24"/>
        <end position="382"/>
    </location>
</feature>
<feature type="chain" id="PRO_5011712604" evidence="4">
    <location>
        <begin position="23"/>
        <end position="408"/>
    </location>
</feature>
<keyword evidence="3" id="KW-0029">Amino-acid transport</keyword>
<comment type="similarity">
    <text evidence="1">Belongs to the leucine-binding protein family.</text>
</comment>
<keyword evidence="3" id="KW-0813">Transport</keyword>
<dbReference type="InterPro" id="IPR028082">
    <property type="entry name" value="Peripla_BP_I"/>
</dbReference>
<evidence type="ECO:0000313" key="6">
    <source>
        <dbReference type="EMBL" id="SDF98345.1"/>
    </source>
</evidence>
<dbReference type="Pfam" id="PF13458">
    <property type="entry name" value="Peripla_BP_6"/>
    <property type="match status" value="1"/>
</dbReference>
<name>A0A1G7QIQ4_9PROT</name>